<keyword evidence="3" id="KW-1185">Reference proteome</keyword>
<gene>
    <name evidence="2" type="ORF">IP98_00265</name>
</gene>
<dbReference type="EMBL" id="VLKQ01000001">
    <property type="protein sequence ID" value="TWI15273.1"/>
    <property type="molecule type" value="Genomic_DNA"/>
</dbReference>
<evidence type="ECO:0000313" key="3">
    <source>
        <dbReference type="Proteomes" id="UP000319848"/>
    </source>
</evidence>
<sequence>MDKRKKENKTELSDDLKSGIENLSGLSTDDVKTHFNSDKPAQLKSQTYAQGSAIHLEDGKEKHMPHETWRVVQQKQGRVQPTKQLNDKTIITDNQKLEEEADKIALKNISKETTDSINP</sequence>
<dbReference type="OrthoDB" id="292792at2"/>
<dbReference type="STRING" id="1341154.FCR2A7T_24780"/>
<name>V6RX52_9FLAO</name>
<dbReference type="RefSeq" id="WP_023571577.1">
    <property type="nucleotide sequence ID" value="NZ_AVBI01000019.1"/>
</dbReference>
<evidence type="ECO:0000313" key="2">
    <source>
        <dbReference type="EMBL" id="TWI15273.1"/>
    </source>
</evidence>
<accession>V6RX52</accession>
<organism evidence="2 3">
    <name type="scientific">Flavobacterium cauense R2A-7</name>
    <dbReference type="NCBI Taxonomy" id="1341154"/>
    <lineage>
        <taxon>Bacteria</taxon>
        <taxon>Pseudomonadati</taxon>
        <taxon>Bacteroidota</taxon>
        <taxon>Flavobacteriia</taxon>
        <taxon>Flavobacteriales</taxon>
        <taxon>Flavobacteriaceae</taxon>
        <taxon>Flavobacterium</taxon>
    </lineage>
</organism>
<protein>
    <submittedName>
        <fullName evidence="2">Uncharacterized protein</fullName>
    </submittedName>
</protein>
<comment type="caution">
    <text evidence="2">The sequence shown here is derived from an EMBL/GenBank/DDBJ whole genome shotgun (WGS) entry which is preliminary data.</text>
</comment>
<evidence type="ECO:0000256" key="1">
    <source>
        <dbReference type="SAM" id="MobiDB-lite"/>
    </source>
</evidence>
<dbReference type="AlphaFoldDB" id="V6RX52"/>
<proteinExistence type="predicted"/>
<reference evidence="2 3" key="1">
    <citation type="journal article" date="2015" name="Stand. Genomic Sci.">
        <title>Genomic Encyclopedia of Bacterial and Archaeal Type Strains, Phase III: the genomes of soil and plant-associated and newly described type strains.</title>
        <authorList>
            <person name="Whitman W.B."/>
            <person name="Woyke T."/>
            <person name="Klenk H.P."/>
            <person name="Zhou Y."/>
            <person name="Lilburn T.G."/>
            <person name="Beck B.J."/>
            <person name="De Vos P."/>
            <person name="Vandamme P."/>
            <person name="Eisen J.A."/>
            <person name="Garrity G."/>
            <person name="Hugenholtz P."/>
            <person name="Kyrpides N.C."/>
        </authorList>
    </citation>
    <scope>NUCLEOTIDE SEQUENCE [LARGE SCALE GENOMIC DNA]</scope>
    <source>
        <strain evidence="2 3">CGMCC 1.7270</strain>
    </source>
</reference>
<dbReference type="Proteomes" id="UP000319848">
    <property type="component" value="Unassembled WGS sequence"/>
</dbReference>
<feature type="compositionally biased region" description="Basic and acidic residues" evidence="1">
    <location>
        <begin position="1"/>
        <end position="18"/>
    </location>
</feature>
<feature type="region of interest" description="Disordered" evidence="1">
    <location>
        <begin position="1"/>
        <end position="44"/>
    </location>
</feature>